<organism evidence="4 5">
    <name type="scientific">Aphanomyces stellatus</name>
    <dbReference type="NCBI Taxonomy" id="120398"/>
    <lineage>
        <taxon>Eukaryota</taxon>
        <taxon>Sar</taxon>
        <taxon>Stramenopiles</taxon>
        <taxon>Oomycota</taxon>
        <taxon>Saprolegniomycetes</taxon>
        <taxon>Saprolegniales</taxon>
        <taxon>Verrucalvaceae</taxon>
        <taxon>Aphanomyces</taxon>
    </lineage>
</organism>
<dbReference type="Gene3D" id="3.30.1520.10">
    <property type="entry name" value="Phox-like domain"/>
    <property type="match status" value="1"/>
</dbReference>
<feature type="region of interest" description="Disordered" evidence="1">
    <location>
        <begin position="215"/>
        <end position="239"/>
    </location>
</feature>
<sequence>MKTSITSVSKPAVAGVHMPTQYVIRVADQRSDSTQWLVHKRYSDFRTFRAELLDPATDLCGACGDLPDEAPIAHKFPGRKWIFSNNKSVIEERKEGLALFLDRVNISVRNCVSSSCACRPLLEKFLMLPDMRYTFIDMSLDDPASPPIQTKRPALAFIPPPPSSSLRRTFAAPSSADMFSNDVPELLRHTFHGTSSRTRRHSVHISSAERIKKLQELAVSPPKHEKKQRMSLETIEETD</sequence>
<accession>A0A485LQU5</accession>
<evidence type="ECO:0000256" key="1">
    <source>
        <dbReference type="SAM" id="MobiDB-lite"/>
    </source>
</evidence>
<keyword evidence="5" id="KW-1185">Reference proteome</keyword>
<dbReference type="EMBL" id="VJMH01007207">
    <property type="protein sequence ID" value="KAF0685238.1"/>
    <property type="molecule type" value="Genomic_DNA"/>
</dbReference>
<dbReference type="CDD" id="cd06093">
    <property type="entry name" value="PX_domain"/>
    <property type="match status" value="1"/>
</dbReference>
<name>A0A485LQU5_9STRA</name>
<feature type="domain" description="PX" evidence="2">
    <location>
        <begin position="1"/>
        <end position="133"/>
    </location>
</feature>
<dbReference type="OrthoDB" id="428895at2759"/>
<dbReference type="InterPro" id="IPR036871">
    <property type="entry name" value="PX_dom_sf"/>
</dbReference>
<dbReference type="EMBL" id="CAADRA010007233">
    <property type="protein sequence ID" value="VFT99480.1"/>
    <property type="molecule type" value="Genomic_DNA"/>
</dbReference>
<dbReference type="AlphaFoldDB" id="A0A485LQU5"/>
<proteinExistence type="predicted"/>
<evidence type="ECO:0000313" key="5">
    <source>
        <dbReference type="Proteomes" id="UP000332933"/>
    </source>
</evidence>
<dbReference type="SUPFAM" id="SSF64268">
    <property type="entry name" value="PX domain"/>
    <property type="match status" value="1"/>
</dbReference>
<gene>
    <name evidence="4" type="primary">Aste57867_22829</name>
    <name evidence="3" type="ORF">As57867_022758</name>
    <name evidence="4" type="ORF">ASTE57867_22829</name>
</gene>
<evidence type="ECO:0000313" key="4">
    <source>
        <dbReference type="EMBL" id="VFT99480.1"/>
    </source>
</evidence>
<protein>
    <submittedName>
        <fullName evidence="4">Aste57867_22829 protein</fullName>
    </submittedName>
</protein>
<evidence type="ECO:0000313" key="3">
    <source>
        <dbReference type="EMBL" id="KAF0685238.1"/>
    </source>
</evidence>
<reference evidence="3" key="2">
    <citation type="submission" date="2019-06" db="EMBL/GenBank/DDBJ databases">
        <title>Genomics analysis of Aphanomyces spp. identifies a new class of oomycete effector associated with host adaptation.</title>
        <authorList>
            <person name="Gaulin E."/>
        </authorList>
    </citation>
    <scope>NUCLEOTIDE SEQUENCE</scope>
    <source>
        <strain evidence="3">CBS 578.67</strain>
    </source>
</reference>
<dbReference type="GO" id="GO:0035091">
    <property type="term" value="F:phosphatidylinositol binding"/>
    <property type="evidence" value="ECO:0007669"/>
    <property type="project" value="InterPro"/>
</dbReference>
<reference evidence="4 5" key="1">
    <citation type="submission" date="2019-03" db="EMBL/GenBank/DDBJ databases">
        <authorList>
            <person name="Gaulin E."/>
            <person name="Dumas B."/>
        </authorList>
    </citation>
    <scope>NUCLEOTIDE SEQUENCE [LARGE SCALE GENOMIC DNA]</scope>
    <source>
        <strain evidence="4">CBS 568.67</strain>
    </source>
</reference>
<dbReference type="InterPro" id="IPR001683">
    <property type="entry name" value="PX_dom"/>
</dbReference>
<dbReference type="Proteomes" id="UP000332933">
    <property type="component" value="Unassembled WGS sequence"/>
</dbReference>
<dbReference type="PROSITE" id="PS50195">
    <property type="entry name" value="PX"/>
    <property type="match status" value="1"/>
</dbReference>
<evidence type="ECO:0000259" key="2">
    <source>
        <dbReference type="PROSITE" id="PS50195"/>
    </source>
</evidence>
<dbReference type="Pfam" id="PF00787">
    <property type="entry name" value="PX"/>
    <property type="match status" value="1"/>
</dbReference>